<dbReference type="Gene3D" id="3.80.10.10">
    <property type="entry name" value="Ribonuclease Inhibitor"/>
    <property type="match status" value="1"/>
</dbReference>
<evidence type="ECO:0000313" key="2">
    <source>
        <dbReference type="EMBL" id="EMD40980.1"/>
    </source>
</evidence>
<accession>M2R9A1</accession>
<dbReference type="STRING" id="914234.M2R9A1"/>
<dbReference type="SUPFAM" id="SSF52047">
    <property type="entry name" value="RNI-like"/>
    <property type="match status" value="1"/>
</dbReference>
<gene>
    <name evidence="2" type="ORF">CERSUDRAFT_91732</name>
</gene>
<keyword evidence="3" id="KW-1185">Reference proteome</keyword>
<evidence type="ECO:0000313" key="3">
    <source>
        <dbReference type="Proteomes" id="UP000016930"/>
    </source>
</evidence>
<dbReference type="InterPro" id="IPR032675">
    <property type="entry name" value="LRR_dom_sf"/>
</dbReference>
<organism evidence="2 3">
    <name type="scientific">Ceriporiopsis subvermispora (strain B)</name>
    <name type="common">White-rot fungus</name>
    <name type="synonym">Gelatoporia subvermispora</name>
    <dbReference type="NCBI Taxonomy" id="914234"/>
    <lineage>
        <taxon>Eukaryota</taxon>
        <taxon>Fungi</taxon>
        <taxon>Dikarya</taxon>
        <taxon>Basidiomycota</taxon>
        <taxon>Agaricomycotina</taxon>
        <taxon>Agaricomycetes</taxon>
        <taxon>Polyporales</taxon>
        <taxon>Gelatoporiaceae</taxon>
        <taxon>Gelatoporia</taxon>
    </lineage>
</organism>
<name>M2R9A1_CERS8</name>
<evidence type="ECO:0000256" key="1">
    <source>
        <dbReference type="SAM" id="MobiDB-lite"/>
    </source>
</evidence>
<dbReference type="EMBL" id="KB445792">
    <property type="protein sequence ID" value="EMD40980.1"/>
    <property type="molecule type" value="Genomic_DNA"/>
</dbReference>
<dbReference type="OrthoDB" id="3515175at2759"/>
<proteinExistence type="predicted"/>
<dbReference type="AlphaFoldDB" id="M2R9A1"/>
<reference evidence="2 3" key="1">
    <citation type="journal article" date="2012" name="Proc. Natl. Acad. Sci. U.S.A.">
        <title>Comparative genomics of Ceriporiopsis subvermispora and Phanerochaete chrysosporium provide insight into selective ligninolysis.</title>
        <authorList>
            <person name="Fernandez-Fueyo E."/>
            <person name="Ruiz-Duenas F.J."/>
            <person name="Ferreira P."/>
            <person name="Floudas D."/>
            <person name="Hibbett D.S."/>
            <person name="Canessa P."/>
            <person name="Larrondo L.F."/>
            <person name="James T.Y."/>
            <person name="Seelenfreund D."/>
            <person name="Lobos S."/>
            <person name="Polanco R."/>
            <person name="Tello M."/>
            <person name="Honda Y."/>
            <person name="Watanabe T."/>
            <person name="Watanabe T."/>
            <person name="Ryu J.S."/>
            <person name="Kubicek C.P."/>
            <person name="Schmoll M."/>
            <person name="Gaskell J."/>
            <person name="Hammel K.E."/>
            <person name="St John F.J."/>
            <person name="Vanden Wymelenberg A."/>
            <person name="Sabat G."/>
            <person name="Splinter BonDurant S."/>
            <person name="Syed K."/>
            <person name="Yadav J.S."/>
            <person name="Doddapaneni H."/>
            <person name="Subramanian V."/>
            <person name="Lavin J.L."/>
            <person name="Oguiza J.A."/>
            <person name="Perez G."/>
            <person name="Pisabarro A.G."/>
            <person name="Ramirez L."/>
            <person name="Santoyo F."/>
            <person name="Master E."/>
            <person name="Coutinho P.M."/>
            <person name="Henrissat B."/>
            <person name="Lombard V."/>
            <person name="Magnuson J.K."/>
            <person name="Kuees U."/>
            <person name="Hori C."/>
            <person name="Igarashi K."/>
            <person name="Samejima M."/>
            <person name="Held B.W."/>
            <person name="Barry K.W."/>
            <person name="LaButti K.M."/>
            <person name="Lapidus A."/>
            <person name="Lindquist E.A."/>
            <person name="Lucas S.M."/>
            <person name="Riley R."/>
            <person name="Salamov A.A."/>
            <person name="Hoffmeister D."/>
            <person name="Schwenk D."/>
            <person name="Hadar Y."/>
            <person name="Yarden O."/>
            <person name="de Vries R.P."/>
            <person name="Wiebenga A."/>
            <person name="Stenlid J."/>
            <person name="Eastwood D."/>
            <person name="Grigoriev I.V."/>
            <person name="Berka R.M."/>
            <person name="Blanchette R.A."/>
            <person name="Kersten P."/>
            <person name="Martinez A.T."/>
            <person name="Vicuna R."/>
            <person name="Cullen D."/>
        </authorList>
    </citation>
    <scope>NUCLEOTIDE SEQUENCE [LARGE SCALE GENOMIC DNA]</scope>
    <source>
        <strain evidence="2 3">B</strain>
    </source>
</reference>
<protein>
    <submittedName>
        <fullName evidence="2">Uncharacterized protein</fullName>
    </submittedName>
</protein>
<feature type="compositionally biased region" description="Basic and acidic residues" evidence="1">
    <location>
        <begin position="538"/>
        <end position="551"/>
    </location>
</feature>
<dbReference type="HOGENOM" id="CLU_017203_0_0_1"/>
<dbReference type="Proteomes" id="UP000016930">
    <property type="component" value="Unassembled WGS sequence"/>
</dbReference>
<sequence length="575" mass="65161">MIDDIPCPFIASILAYAWNIELYAPPGWLIFYGAWPGSIRPASWLSWAGDNDSGITVLDVTDPTCPAFGFLQSKHAILTPLQYLRIYDDDVPSDQWLCDLSKQQVSKADHSNEYKFERVVWESIVFLKNVRMIDMQMLAEAWPKEYGEHLQSKDMGSTLPVLEEPCKVPSLFDIALERVVTFASEYGDAPDLEKLVWYPERVNSLLRLLRKYKPFPLPYPILSLLAKTIEDAQDRKSLDLSGAIGLSAVQISQLLPILQNLRTIDLSFNPFATVDVVRQLLAGVPTLRRLVVMGCPNVESDVLCTLVRSESTLFRRIEALMHPLFLDPDEPHHFLTGFTFIASDVHHVHSASVSLFTPVCIVDGLIRIIEAFLQQKCFFFFYEKGCIAAQAAFSSMVPQDGEWDCRVITSVASRVKNRPCEPSTRWAFAYEYYPTEFPSYEDHHSRWAFIRLRKESENSRVDVPVSARHYAATGEIPQPHGAIDTCPPTAFDIFDVRGFIRAMEEEDRELPTEEDIEYLESLLSTLEAPEDETPGEANSKDKDKDQDKDQDAQPSTMLTAERVRVLLGTDGLGRH</sequence>
<feature type="region of interest" description="Disordered" evidence="1">
    <location>
        <begin position="524"/>
        <end position="562"/>
    </location>
</feature>